<dbReference type="Proteomes" id="UP000316008">
    <property type="component" value="Unassembled WGS sequence"/>
</dbReference>
<organism evidence="2 3">
    <name type="scientific">Fluviicola chungangensis</name>
    <dbReference type="NCBI Taxonomy" id="2597671"/>
    <lineage>
        <taxon>Bacteria</taxon>
        <taxon>Pseudomonadati</taxon>
        <taxon>Bacteroidota</taxon>
        <taxon>Flavobacteriia</taxon>
        <taxon>Flavobacteriales</taxon>
        <taxon>Crocinitomicaceae</taxon>
        <taxon>Fluviicola</taxon>
    </lineage>
</organism>
<evidence type="ECO:0000313" key="2">
    <source>
        <dbReference type="EMBL" id="TSJ39973.1"/>
    </source>
</evidence>
<feature type="chain" id="PRO_5022150237" evidence="1">
    <location>
        <begin position="26"/>
        <end position="262"/>
    </location>
</feature>
<keyword evidence="1" id="KW-0732">Signal</keyword>
<reference evidence="2 3" key="1">
    <citation type="submission" date="2019-07" db="EMBL/GenBank/DDBJ databases">
        <authorList>
            <person name="Huq M.A."/>
        </authorList>
    </citation>
    <scope>NUCLEOTIDE SEQUENCE [LARGE SCALE GENOMIC DNA]</scope>
    <source>
        <strain evidence="2 3">MAH-3</strain>
    </source>
</reference>
<feature type="signal peptide" evidence="1">
    <location>
        <begin position="1"/>
        <end position="25"/>
    </location>
</feature>
<sequence length="262" mass="29885">MKTRLIISSAVLLVVGLTCSMQEVALPTVSNNSFQTGEKLRYRITYGFIDAGEAVLEVKETSKKGNGTRELYHIKGTGRTLGGFNAVYKVNDVYESYIDKKGIFPWQFVRRVEEGGYKLSQDYAFKQDKQKVHNGEKDFSTPSGIQDMISSFYYARTLNFKSAKVGDTFEFKCFMDDEIWPLKVKYLGDEKVSIRKGKFNCMKFAPVVQTGRVFKKQDDLNFWVTKDENRIPILVKAKIPVGSVKLHLVEWSGLKHDLVKAK</sequence>
<dbReference type="AlphaFoldDB" id="A0A556MJC8"/>
<evidence type="ECO:0000313" key="3">
    <source>
        <dbReference type="Proteomes" id="UP000316008"/>
    </source>
</evidence>
<protein>
    <submittedName>
        <fullName evidence="2">DUF3108 domain-containing protein</fullName>
    </submittedName>
</protein>
<gene>
    <name evidence="2" type="ORF">FO442_16840</name>
</gene>
<keyword evidence="3" id="KW-1185">Reference proteome</keyword>
<evidence type="ECO:0000256" key="1">
    <source>
        <dbReference type="SAM" id="SignalP"/>
    </source>
</evidence>
<dbReference type="EMBL" id="VLPL01000010">
    <property type="protein sequence ID" value="TSJ39973.1"/>
    <property type="molecule type" value="Genomic_DNA"/>
</dbReference>
<accession>A0A556MJC8</accession>
<dbReference type="RefSeq" id="WP_144334389.1">
    <property type="nucleotide sequence ID" value="NZ_VLPL01000010.1"/>
</dbReference>
<name>A0A556MJC8_9FLAO</name>
<comment type="caution">
    <text evidence="2">The sequence shown here is derived from an EMBL/GenBank/DDBJ whole genome shotgun (WGS) entry which is preliminary data.</text>
</comment>
<dbReference type="Pfam" id="PF11306">
    <property type="entry name" value="DUF3108"/>
    <property type="match status" value="1"/>
</dbReference>
<proteinExistence type="predicted"/>
<dbReference type="InterPro" id="IPR021457">
    <property type="entry name" value="DUF3108"/>
</dbReference>
<dbReference type="OrthoDB" id="9808473at2"/>